<gene>
    <name evidence="2" type="ORF">R3I93_006493</name>
</gene>
<name>A0AAN9HBW4_9TELE</name>
<evidence type="ECO:0000313" key="2">
    <source>
        <dbReference type="EMBL" id="KAK7166742.1"/>
    </source>
</evidence>
<dbReference type="PANTHER" id="PTHR44942:SF9">
    <property type="entry name" value="NOVEL PROTEIN-RELATED"/>
    <property type="match status" value="1"/>
</dbReference>
<evidence type="ECO:0000259" key="1">
    <source>
        <dbReference type="Pfam" id="PF08241"/>
    </source>
</evidence>
<dbReference type="EMBL" id="JAYKXH010000006">
    <property type="protein sequence ID" value="KAK7166742.1"/>
    <property type="molecule type" value="Genomic_DNA"/>
</dbReference>
<dbReference type="InterPro" id="IPR051052">
    <property type="entry name" value="Diverse_substrate_MTase"/>
</dbReference>
<evidence type="ECO:0000313" key="3">
    <source>
        <dbReference type="Proteomes" id="UP001364617"/>
    </source>
</evidence>
<dbReference type="CDD" id="cd02440">
    <property type="entry name" value="AdoMet_MTases"/>
    <property type="match status" value="1"/>
</dbReference>
<accession>A0AAN9HBW4</accession>
<keyword evidence="3" id="KW-1185">Reference proteome</keyword>
<dbReference type="PANTHER" id="PTHR44942">
    <property type="entry name" value="METHYLTRANSF_11 DOMAIN-CONTAINING PROTEIN"/>
    <property type="match status" value="1"/>
</dbReference>
<dbReference type="InterPro" id="IPR029063">
    <property type="entry name" value="SAM-dependent_MTases_sf"/>
</dbReference>
<dbReference type="InterPro" id="IPR013216">
    <property type="entry name" value="Methyltransf_11"/>
</dbReference>
<dbReference type="FunFam" id="3.40.50.150:FF:000370">
    <property type="entry name" value="Si:ch211-93g23.2"/>
    <property type="match status" value="1"/>
</dbReference>
<dbReference type="GO" id="GO:0008757">
    <property type="term" value="F:S-adenosylmethionine-dependent methyltransferase activity"/>
    <property type="evidence" value="ECO:0007669"/>
    <property type="project" value="InterPro"/>
</dbReference>
<sequence length="274" mass="31053">MAQRHFEGKAHAESYQRYRVSPPQELIDEVLNFLRKRIQEPLDLAVDVGCGSGQGTELLAPHFMTVVGTDISSAQLEIASAKDHAANLCYRQSPAEELPFEDDIADLVTSMSAAHWFDHPLFLREADRILRPGGCLALLSYTMDFELEYGESTSKLNRICQEFYAALHPFRKAYIGSSSLQVYKKIYDLVSYDDKEWHECLKVRMMMPLSRFIGLVESFATFQGFLEKDPVEAKRLSQTITDRLLEAMGASSTDTEITVVVKYFYVLASKPQKS</sequence>
<organism evidence="2 3">
    <name type="scientific">Phoxinus phoxinus</name>
    <name type="common">Eurasian minnow</name>
    <dbReference type="NCBI Taxonomy" id="58324"/>
    <lineage>
        <taxon>Eukaryota</taxon>
        <taxon>Metazoa</taxon>
        <taxon>Chordata</taxon>
        <taxon>Craniata</taxon>
        <taxon>Vertebrata</taxon>
        <taxon>Euteleostomi</taxon>
        <taxon>Actinopterygii</taxon>
        <taxon>Neopterygii</taxon>
        <taxon>Teleostei</taxon>
        <taxon>Ostariophysi</taxon>
        <taxon>Cypriniformes</taxon>
        <taxon>Leuciscidae</taxon>
        <taxon>Phoxininae</taxon>
        <taxon>Phoxinus</taxon>
    </lineage>
</organism>
<comment type="caution">
    <text evidence="2">The sequence shown here is derived from an EMBL/GenBank/DDBJ whole genome shotgun (WGS) entry which is preliminary data.</text>
</comment>
<dbReference type="AlphaFoldDB" id="A0AAN9HBW4"/>
<dbReference type="Proteomes" id="UP001364617">
    <property type="component" value="Unassembled WGS sequence"/>
</dbReference>
<dbReference type="Gene3D" id="3.40.50.150">
    <property type="entry name" value="Vaccinia Virus protein VP39"/>
    <property type="match status" value="1"/>
</dbReference>
<reference evidence="2 3" key="1">
    <citation type="submission" date="2024-02" db="EMBL/GenBank/DDBJ databases">
        <title>Chromosome-level genome assembly of the Eurasian Minnow (Phoxinus phoxinus).</title>
        <authorList>
            <person name="Oriowo T.O."/>
            <person name="Martin S."/>
            <person name="Stange M."/>
            <person name="Chrysostomakis Y."/>
            <person name="Brown T."/>
            <person name="Winkler S."/>
            <person name="Kukowka S."/>
            <person name="Myers E.W."/>
            <person name="Bohne A."/>
        </authorList>
    </citation>
    <scope>NUCLEOTIDE SEQUENCE [LARGE SCALE GENOMIC DNA]</scope>
    <source>
        <strain evidence="2">ZFMK-TIS-60720</strain>
        <tissue evidence="2">Whole Organism</tissue>
    </source>
</reference>
<dbReference type="SUPFAM" id="SSF53335">
    <property type="entry name" value="S-adenosyl-L-methionine-dependent methyltransferases"/>
    <property type="match status" value="1"/>
</dbReference>
<dbReference type="Pfam" id="PF08241">
    <property type="entry name" value="Methyltransf_11"/>
    <property type="match status" value="1"/>
</dbReference>
<protein>
    <recommendedName>
        <fullName evidence="1">Methyltransferase type 11 domain-containing protein</fullName>
    </recommendedName>
</protein>
<proteinExistence type="predicted"/>
<feature type="domain" description="Methyltransferase type 11" evidence="1">
    <location>
        <begin position="46"/>
        <end position="137"/>
    </location>
</feature>